<dbReference type="PANTHER" id="PTHR45188">
    <property type="entry name" value="DNAJ PROTEIN P58IPK HOMOLOG"/>
    <property type="match status" value="1"/>
</dbReference>
<feature type="repeat" description="TPR" evidence="3">
    <location>
        <begin position="259"/>
        <end position="292"/>
    </location>
</feature>
<keyword evidence="2 3" id="KW-0802">TPR repeat</keyword>
<evidence type="ECO:0000256" key="3">
    <source>
        <dbReference type="PROSITE-ProRule" id="PRU00339"/>
    </source>
</evidence>
<organism evidence="5 6">
    <name type="scientific">Ceratosolen solmsi marchali</name>
    <dbReference type="NCBI Taxonomy" id="326594"/>
    <lineage>
        <taxon>Eukaryota</taxon>
        <taxon>Metazoa</taxon>
        <taxon>Ecdysozoa</taxon>
        <taxon>Arthropoda</taxon>
        <taxon>Hexapoda</taxon>
        <taxon>Insecta</taxon>
        <taxon>Pterygota</taxon>
        <taxon>Neoptera</taxon>
        <taxon>Endopterygota</taxon>
        <taxon>Hymenoptera</taxon>
        <taxon>Apocrita</taxon>
        <taxon>Proctotrupomorpha</taxon>
        <taxon>Chalcidoidea</taxon>
        <taxon>Agaonidae</taxon>
        <taxon>Agaoninae</taxon>
        <taxon>Ceratosolen</taxon>
    </lineage>
</organism>
<dbReference type="SUPFAM" id="SSF46565">
    <property type="entry name" value="Chaperone J-domain"/>
    <property type="match status" value="1"/>
</dbReference>
<dbReference type="PANTHER" id="PTHR45188:SF2">
    <property type="entry name" value="DNAJ HOMOLOG SUBFAMILY C MEMBER 7"/>
    <property type="match status" value="1"/>
</dbReference>
<protein>
    <submittedName>
        <fullName evidence="6">DnaJ homolog subfamily C member 7</fullName>
    </submittedName>
</protein>
<accession>A0AAJ6YPX7</accession>
<dbReference type="GeneID" id="105365536"/>
<dbReference type="SMART" id="SM00028">
    <property type="entry name" value="TPR"/>
    <property type="match status" value="8"/>
</dbReference>
<dbReference type="PRINTS" id="PR00625">
    <property type="entry name" value="JDOMAIN"/>
</dbReference>
<evidence type="ECO:0000256" key="2">
    <source>
        <dbReference type="ARBA" id="ARBA00022803"/>
    </source>
</evidence>
<evidence type="ECO:0000259" key="4">
    <source>
        <dbReference type="PROSITE" id="PS50076"/>
    </source>
</evidence>
<dbReference type="InterPro" id="IPR011990">
    <property type="entry name" value="TPR-like_helical_dom_sf"/>
</dbReference>
<evidence type="ECO:0000313" key="5">
    <source>
        <dbReference type="Proteomes" id="UP000695007"/>
    </source>
</evidence>
<reference evidence="6" key="1">
    <citation type="submission" date="2025-08" db="UniProtKB">
        <authorList>
            <consortium name="RefSeq"/>
        </authorList>
    </citation>
    <scope>IDENTIFICATION</scope>
</reference>
<evidence type="ECO:0000313" key="6">
    <source>
        <dbReference type="RefSeq" id="XP_011502030.1"/>
    </source>
</evidence>
<evidence type="ECO:0000256" key="1">
    <source>
        <dbReference type="ARBA" id="ARBA00022737"/>
    </source>
</evidence>
<dbReference type="Gene3D" id="1.25.40.10">
    <property type="entry name" value="Tetratricopeptide repeat domain"/>
    <property type="match status" value="1"/>
</dbReference>
<feature type="domain" description="J" evidence="4">
    <location>
        <begin position="384"/>
        <end position="454"/>
    </location>
</feature>
<dbReference type="AlphaFoldDB" id="A0AAJ6YPX7"/>
<dbReference type="CDD" id="cd06257">
    <property type="entry name" value="DnaJ"/>
    <property type="match status" value="1"/>
</dbReference>
<gene>
    <name evidence="6" type="primary">LOC105365536</name>
</gene>
<sequence>MNMADEVINVDAEPISDPIIEPSAPDLKTLAELKKEEANQHYTAKQYKQALVGYNQAIELCPNIARYYNNRCACFIMLSQFRDAYKDAKKCIELDPTLIKAYTRLIKSCIVIGDITEAETAISKLEQLEPSKQSIVTELNELAHLKRYVKEAEDAYKIEDYRKVVYCMDRCYEVSPFCARFKITKAECLVYLERYSEAEITTNDVLNIDKQNVDAIYVRAICLYYQDNIDHAFKHFQQILRYAPDHAKALNKYKKAKLLKQKKLEGNNAFKSEQYQEAYRLYTEALLIDPQNNITNAKLHFNKATVAAKLKKLTESIDECNEALKLDSNYLKAILRRAACYMELENYKEAVYDYEIACKIDKNRDNKRLLLEAKMALKKSKKKDYYKILGIDKNASTDDIRKAYRKRAMEYHPDRHANATEGEKKRQEKKFQEVGEAYGVLSDPKKRIRYDNGNLDEAECGFQDVDMRTKFETFSYPFSSDCSHFKFF</sequence>
<proteinExistence type="predicted"/>
<dbReference type="CTD" id="34984"/>
<dbReference type="SMART" id="SM00271">
    <property type="entry name" value="DnaJ"/>
    <property type="match status" value="1"/>
</dbReference>
<keyword evidence="5" id="KW-1185">Reference proteome</keyword>
<dbReference type="RefSeq" id="XP_011502030.1">
    <property type="nucleotide sequence ID" value="XM_011503728.1"/>
</dbReference>
<name>A0AAJ6YPX7_9HYME</name>
<dbReference type="PROSITE" id="PS50005">
    <property type="entry name" value="TPR"/>
    <property type="match status" value="2"/>
</dbReference>
<dbReference type="Gene3D" id="1.10.287.110">
    <property type="entry name" value="DnaJ domain"/>
    <property type="match status" value="1"/>
</dbReference>
<dbReference type="Pfam" id="PF00226">
    <property type="entry name" value="DnaJ"/>
    <property type="match status" value="1"/>
</dbReference>
<dbReference type="KEGG" id="csol:105365536"/>
<dbReference type="InterPro" id="IPR001623">
    <property type="entry name" value="DnaJ_domain"/>
</dbReference>
<dbReference type="PROSITE" id="PS50076">
    <property type="entry name" value="DNAJ_2"/>
    <property type="match status" value="1"/>
</dbReference>
<feature type="repeat" description="TPR" evidence="3">
    <location>
        <begin position="213"/>
        <end position="246"/>
    </location>
</feature>
<dbReference type="SUPFAM" id="SSF48452">
    <property type="entry name" value="TPR-like"/>
    <property type="match status" value="1"/>
</dbReference>
<dbReference type="Pfam" id="PF13181">
    <property type="entry name" value="TPR_8"/>
    <property type="match status" value="1"/>
</dbReference>
<keyword evidence="1" id="KW-0677">Repeat</keyword>
<dbReference type="InterPro" id="IPR019734">
    <property type="entry name" value="TPR_rpt"/>
</dbReference>
<dbReference type="InterPro" id="IPR036869">
    <property type="entry name" value="J_dom_sf"/>
</dbReference>
<dbReference type="Proteomes" id="UP000695007">
    <property type="component" value="Unplaced"/>
</dbReference>